<keyword evidence="1" id="KW-1133">Transmembrane helix</keyword>
<keyword evidence="1" id="KW-0812">Transmembrane</keyword>
<evidence type="ECO:0000313" key="2">
    <source>
        <dbReference type="EMBL" id="MPM31313.1"/>
    </source>
</evidence>
<accession>A0A644YXW3</accession>
<proteinExistence type="predicted"/>
<feature type="transmembrane region" description="Helical" evidence="1">
    <location>
        <begin position="61"/>
        <end position="80"/>
    </location>
</feature>
<evidence type="ECO:0008006" key="3">
    <source>
        <dbReference type="Google" id="ProtNLM"/>
    </source>
</evidence>
<reference evidence="2" key="1">
    <citation type="submission" date="2019-08" db="EMBL/GenBank/DDBJ databases">
        <authorList>
            <person name="Kucharzyk K."/>
            <person name="Murdoch R.W."/>
            <person name="Higgins S."/>
            <person name="Loffler F."/>
        </authorList>
    </citation>
    <scope>NUCLEOTIDE SEQUENCE</scope>
</reference>
<dbReference type="Pfam" id="PF16316">
    <property type="entry name" value="DUF4956"/>
    <property type="match status" value="1"/>
</dbReference>
<sequence>MNPILRAETDPLATAFNIKELFSSTLNPLQVILTLIIALAIGGFLYFIYKKTFAGVVYSRSFNLSLILLTMVSAMVIMLISSNLTLSLGMVGALSIVRFRTAIKDPIDTVYMFWAVGEGLALGAGFVDVGLIGALVIGVIMVIITSAKGNASMPYLLILHFDDRASQQIKGLIRQLPKAHVKSKTVQHDGIELTIELRIRESDTDFVDKFLRVPGVFDATLVAHQGDLLS</sequence>
<name>A0A644YXW3_9ZZZZ</name>
<gene>
    <name evidence="2" type="ORF">SDC9_77868</name>
</gene>
<dbReference type="InterPro" id="IPR032531">
    <property type="entry name" value="DUF4956"/>
</dbReference>
<organism evidence="2">
    <name type="scientific">bioreactor metagenome</name>
    <dbReference type="NCBI Taxonomy" id="1076179"/>
    <lineage>
        <taxon>unclassified sequences</taxon>
        <taxon>metagenomes</taxon>
        <taxon>ecological metagenomes</taxon>
    </lineage>
</organism>
<evidence type="ECO:0000256" key="1">
    <source>
        <dbReference type="SAM" id="Phobius"/>
    </source>
</evidence>
<feature type="transmembrane region" description="Helical" evidence="1">
    <location>
        <begin position="29"/>
        <end position="49"/>
    </location>
</feature>
<protein>
    <recommendedName>
        <fullName evidence="3">DUF4956 domain-containing protein</fullName>
    </recommendedName>
</protein>
<comment type="caution">
    <text evidence="2">The sequence shown here is derived from an EMBL/GenBank/DDBJ whole genome shotgun (WGS) entry which is preliminary data.</text>
</comment>
<feature type="transmembrane region" description="Helical" evidence="1">
    <location>
        <begin position="120"/>
        <end position="144"/>
    </location>
</feature>
<dbReference type="EMBL" id="VSSQ01006036">
    <property type="protein sequence ID" value="MPM31313.1"/>
    <property type="molecule type" value="Genomic_DNA"/>
</dbReference>
<keyword evidence="1" id="KW-0472">Membrane</keyword>
<dbReference type="AlphaFoldDB" id="A0A644YXW3"/>